<keyword evidence="4" id="KW-0641">Proline biosynthesis</keyword>
<feature type="domain" description="Pyrroline-5-carboxylate reductase dimerisation" evidence="7">
    <location>
        <begin position="144"/>
        <end position="241"/>
    </location>
</feature>
<feature type="binding site" evidence="5">
    <location>
        <begin position="60"/>
        <end position="63"/>
    </location>
    <ligand>
        <name>NADP(+)</name>
        <dbReference type="ChEBI" id="CHEBI:58349"/>
    </ligand>
</feature>
<dbReference type="Gene3D" id="1.10.3730.10">
    <property type="entry name" value="ProC C-terminal domain-like"/>
    <property type="match status" value="1"/>
</dbReference>
<sequence length="243" mass="26020">MKIYIFGNGAMASAMAYGLMDKFEVILVGRNSKNLAKFSEFKTEIYGSSYDISGKNIILAFKPYALKDMVSILKGRANLCISVLAMTNLADIKAIAANAHCVCLPNIAAKYKASTTAYYSDSDDEMIDEILNSFGKAIRVESDSELKVAGVLAGCVPAYLSVVAEALANGGVKEGLKKEISLNLVNSVFNSTSKLLENYHPALLKELVCSPKGTTIQGVYELEKAGVRGVFMDALKASTKGAN</sequence>
<gene>
    <name evidence="4" type="primary">proC</name>
    <name evidence="8" type="ORF">IMC76_06560</name>
</gene>
<evidence type="ECO:0000256" key="2">
    <source>
        <dbReference type="ARBA" id="ARBA00022857"/>
    </source>
</evidence>
<dbReference type="HAMAP" id="MF_01925">
    <property type="entry name" value="P5C_reductase"/>
    <property type="match status" value="1"/>
</dbReference>
<dbReference type="PIRSF" id="PIRSF000193">
    <property type="entry name" value="Pyrrol-5-carb_rd"/>
    <property type="match status" value="1"/>
</dbReference>
<comment type="similarity">
    <text evidence="1 4">Belongs to the pyrroline-5-carboxylate reductase family.</text>
</comment>
<dbReference type="NCBIfam" id="NF008839">
    <property type="entry name" value="PRK11880.2-4"/>
    <property type="match status" value="1"/>
</dbReference>
<reference evidence="8 9" key="1">
    <citation type="submission" date="2020-10" db="EMBL/GenBank/DDBJ databases">
        <title>Campylobacter and Helicobacter PacBio genomes.</title>
        <authorList>
            <person name="Lane C."/>
        </authorList>
    </citation>
    <scope>NUCLEOTIDE SEQUENCE [LARGE SCALE GENOMIC DNA]</scope>
    <source>
        <strain evidence="8 9">2016D-0077</strain>
    </source>
</reference>
<comment type="subcellular location">
    <subcellularLocation>
        <location evidence="4">Cytoplasm</location>
    </subcellularLocation>
</comment>
<dbReference type="EC" id="1.5.1.2" evidence="4"/>
<keyword evidence="9" id="KW-1185">Reference proteome</keyword>
<evidence type="ECO:0000259" key="6">
    <source>
        <dbReference type="Pfam" id="PF03807"/>
    </source>
</evidence>
<accession>A0A7M1LEW9</accession>
<dbReference type="SUPFAM" id="SSF51735">
    <property type="entry name" value="NAD(P)-binding Rossmann-fold domains"/>
    <property type="match status" value="1"/>
</dbReference>
<proteinExistence type="inferred from homology"/>
<feature type="domain" description="Pyrroline-5-carboxylate reductase catalytic N-terminal" evidence="6">
    <location>
        <begin position="2"/>
        <end position="85"/>
    </location>
</feature>
<dbReference type="GO" id="GO:0005737">
    <property type="term" value="C:cytoplasm"/>
    <property type="evidence" value="ECO:0007669"/>
    <property type="project" value="UniProtKB-SubCell"/>
</dbReference>
<comment type="catalytic activity">
    <reaction evidence="4">
        <text>L-proline + NAD(+) = (S)-1-pyrroline-5-carboxylate + NADH + 2 H(+)</text>
        <dbReference type="Rhea" id="RHEA:14105"/>
        <dbReference type="ChEBI" id="CHEBI:15378"/>
        <dbReference type="ChEBI" id="CHEBI:17388"/>
        <dbReference type="ChEBI" id="CHEBI:57540"/>
        <dbReference type="ChEBI" id="CHEBI:57945"/>
        <dbReference type="ChEBI" id="CHEBI:60039"/>
        <dbReference type="EC" id="1.5.1.2"/>
    </reaction>
</comment>
<dbReference type="PROSITE" id="PS00521">
    <property type="entry name" value="P5CR"/>
    <property type="match status" value="1"/>
</dbReference>
<evidence type="ECO:0000256" key="1">
    <source>
        <dbReference type="ARBA" id="ARBA00005525"/>
    </source>
</evidence>
<dbReference type="RefSeq" id="WP_025803761.1">
    <property type="nucleotide sequence ID" value="NZ_CP053842.1"/>
</dbReference>
<dbReference type="Gene3D" id="3.40.50.720">
    <property type="entry name" value="NAD(P)-binding Rossmann-like Domain"/>
    <property type="match status" value="1"/>
</dbReference>
<dbReference type="InterPro" id="IPR008927">
    <property type="entry name" value="6-PGluconate_DH-like_C_sf"/>
</dbReference>
<dbReference type="PANTHER" id="PTHR11645">
    <property type="entry name" value="PYRROLINE-5-CARBOXYLATE REDUCTASE"/>
    <property type="match status" value="1"/>
</dbReference>
<dbReference type="Pfam" id="PF03807">
    <property type="entry name" value="F420_oxidored"/>
    <property type="match status" value="1"/>
</dbReference>
<keyword evidence="4" id="KW-0963">Cytoplasm</keyword>
<dbReference type="InterPro" id="IPR028939">
    <property type="entry name" value="P5C_Rdtase_cat_N"/>
</dbReference>
<dbReference type="OrthoDB" id="9805754at2"/>
<keyword evidence="3 4" id="KW-0560">Oxidoreductase</keyword>
<dbReference type="GO" id="GO:0055129">
    <property type="term" value="P:L-proline biosynthetic process"/>
    <property type="evidence" value="ECO:0007669"/>
    <property type="project" value="UniProtKB-UniRule"/>
</dbReference>
<dbReference type="GO" id="GO:0004735">
    <property type="term" value="F:pyrroline-5-carboxylate reductase activity"/>
    <property type="evidence" value="ECO:0007669"/>
    <property type="project" value="UniProtKB-UniRule"/>
</dbReference>
<dbReference type="SUPFAM" id="SSF48179">
    <property type="entry name" value="6-phosphogluconate dehydrogenase C-terminal domain-like"/>
    <property type="match status" value="1"/>
</dbReference>
<dbReference type="FunFam" id="1.10.3730.10:FF:000001">
    <property type="entry name" value="Pyrroline-5-carboxylate reductase"/>
    <property type="match status" value="1"/>
</dbReference>
<evidence type="ECO:0000256" key="5">
    <source>
        <dbReference type="PIRSR" id="PIRSR000193-1"/>
    </source>
</evidence>
<keyword evidence="2 4" id="KW-0521">NADP</keyword>
<dbReference type="AlphaFoldDB" id="A0A7M1LEW9"/>
<comment type="pathway">
    <text evidence="4">Amino-acid biosynthesis; L-proline biosynthesis; L-proline from L-glutamate 5-semialdehyde: step 1/1.</text>
</comment>
<dbReference type="InterPro" id="IPR036291">
    <property type="entry name" value="NAD(P)-bd_dom_sf"/>
</dbReference>
<dbReference type="Pfam" id="PF14748">
    <property type="entry name" value="P5CR_dimer"/>
    <property type="match status" value="1"/>
</dbReference>
<evidence type="ECO:0000256" key="4">
    <source>
        <dbReference type="HAMAP-Rule" id="MF_01925"/>
    </source>
</evidence>
<dbReference type="EMBL" id="CP063078">
    <property type="protein sequence ID" value="QOQ86873.1"/>
    <property type="molecule type" value="Genomic_DNA"/>
</dbReference>
<dbReference type="UniPathway" id="UPA00098">
    <property type="reaction ID" value="UER00361"/>
</dbReference>
<dbReference type="InterPro" id="IPR000304">
    <property type="entry name" value="Pyrroline-COOH_reductase"/>
</dbReference>
<evidence type="ECO:0000259" key="7">
    <source>
        <dbReference type="Pfam" id="PF14748"/>
    </source>
</evidence>
<evidence type="ECO:0000256" key="3">
    <source>
        <dbReference type="ARBA" id="ARBA00023002"/>
    </source>
</evidence>
<evidence type="ECO:0000313" key="9">
    <source>
        <dbReference type="Proteomes" id="UP000594749"/>
    </source>
</evidence>
<dbReference type="InterPro" id="IPR029036">
    <property type="entry name" value="P5CR_dimer"/>
</dbReference>
<organism evidence="8 9">
    <name type="scientific">Campylobacter corcagiensis</name>
    <dbReference type="NCBI Taxonomy" id="1448857"/>
    <lineage>
        <taxon>Bacteria</taxon>
        <taxon>Pseudomonadati</taxon>
        <taxon>Campylobacterota</taxon>
        <taxon>Epsilonproteobacteria</taxon>
        <taxon>Campylobacterales</taxon>
        <taxon>Campylobacteraceae</taxon>
        <taxon>Campylobacter</taxon>
    </lineage>
</organism>
<comment type="function">
    <text evidence="4">Catalyzes the reduction of 1-pyrroline-5-carboxylate (PCA) to L-proline.</text>
</comment>
<dbReference type="PANTHER" id="PTHR11645:SF0">
    <property type="entry name" value="PYRROLINE-5-CARBOXYLATE REDUCTASE 3"/>
    <property type="match status" value="1"/>
</dbReference>
<keyword evidence="4" id="KW-0028">Amino-acid biosynthesis</keyword>
<name>A0A7M1LEW9_9BACT</name>
<comment type="catalytic activity">
    <reaction evidence="4">
        <text>L-proline + NADP(+) = (S)-1-pyrroline-5-carboxylate + NADPH + 2 H(+)</text>
        <dbReference type="Rhea" id="RHEA:14109"/>
        <dbReference type="ChEBI" id="CHEBI:15378"/>
        <dbReference type="ChEBI" id="CHEBI:17388"/>
        <dbReference type="ChEBI" id="CHEBI:57783"/>
        <dbReference type="ChEBI" id="CHEBI:58349"/>
        <dbReference type="ChEBI" id="CHEBI:60039"/>
        <dbReference type="EC" id="1.5.1.2"/>
    </reaction>
</comment>
<dbReference type="Proteomes" id="UP000594749">
    <property type="component" value="Chromosome"/>
</dbReference>
<dbReference type="InterPro" id="IPR053790">
    <property type="entry name" value="P5CR-like_CS"/>
</dbReference>
<protein>
    <recommendedName>
        <fullName evidence="4">Pyrroline-5-carboxylate reductase</fullName>
        <shortName evidence="4">P5C reductase</shortName>
        <shortName evidence="4">P5CR</shortName>
        <ecNumber evidence="4">1.5.1.2</ecNumber>
    </recommendedName>
    <alternativeName>
        <fullName evidence="4">PCA reductase</fullName>
    </alternativeName>
</protein>
<evidence type="ECO:0000313" key="8">
    <source>
        <dbReference type="EMBL" id="QOQ86873.1"/>
    </source>
</evidence>